<keyword evidence="6" id="KW-0028">Amino-acid biosynthesis</keyword>
<evidence type="ECO:0000313" key="7">
    <source>
        <dbReference type="EMBL" id="MFC3225617.1"/>
    </source>
</evidence>
<dbReference type="PANTHER" id="PTHR23100:SF0">
    <property type="entry name" value="ARGININE BIOSYNTHESIS BIFUNCTIONAL PROTEIN ARGJ, MITOCHONDRIAL"/>
    <property type="match status" value="1"/>
</dbReference>
<comment type="pathway">
    <text evidence="6">Amino-acid biosynthesis; L-arginine biosynthesis; L-ornithine and N-acetyl-L-glutamate from L-glutamate and N(2)-acetyl-L-ornithine (cyclic): step 1/1.</text>
</comment>
<feature type="site" description="Cleavage; by autolysis" evidence="6">
    <location>
        <begin position="203"/>
        <end position="204"/>
    </location>
</feature>
<protein>
    <recommendedName>
        <fullName evidence="6">Arginine biosynthesis bifunctional protein ArgJ</fullName>
    </recommendedName>
    <domain>
        <recommendedName>
            <fullName evidence="6">Glutamate N-acetyltransferase</fullName>
            <ecNumber evidence="6">2.3.1.35</ecNumber>
        </recommendedName>
        <alternativeName>
            <fullName evidence="6">Ornithine acetyltransferase</fullName>
            <shortName evidence="6">OATase</shortName>
        </alternativeName>
        <alternativeName>
            <fullName evidence="6">Ornithine transacetylase</fullName>
        </alternativeName>
    </domain>
    <domain>
        <recommendedName>
            <fullName evidence="6">Amino-acid acetyltransferase</fullName>
            <ecNumber evidence="6">2.3.1.1</ecNumber>
        </recommendedName>
        <alternativeName>
            <fullName evidence="6">N-acetylglutamate synthase</fullName>
            <shortName evidence="6">AGSase</shortName>
        </alternativeName>
    </domain>
    <component>
        <recommendedName>
            <fullName evidence="6">Arginine biosynthesis bifunctional protein ArgJ alpha chain</fullName>
        </recommendedName>
    </component>
    <component>
        <recommendedName>
            <fullName evidence="6">Arginine biosynthesis bifunctional protein ArgJ beta chain</fullName>
        </recommendedName>
    </component>
</protein>
<dbReference type="PANTHER" id="PTHR23100">
    <property type="entry name" value="ARGININE BIOSYNTHESIS BIFUNCTIONAL PROTEIN ARGJ"/>
    <property type="match status" value="1"/>
</dbReference>
<comment type="pathway">
    <text evidence="6">Amino-acid biosynthesis; L-arginine biosynthesis; N(2)-acetyl-L-ornithine from L-glutamate: step 1/4.</text>
</comment>
<gene>
    <name evidence="6 7" type="primary">argJ</name>
    <name evidence="7" type="ORF">ACFOGJ_00140</name>
</gene>
<comment type="similarity">
    <text evidence="1 6">Belongs to the ArgJ family.</text>
</comment>
<feature type="active site" description="Nucleophile" evidence="6">
    <location>
        <position position="204"/>
    </location>
</feature>
<comment type="catalytic activity">
    <reaction evidence="6">
        <text>L-glutamate + acetyl-CoA = N-acetyl-L-glutamate + CoA + H(+)</text>
        <dbReference type="Rhea" id="RHEA:24292"/>
        <dbReference type="ChEBI" id="CHEBI:15378"/>
        <dbReference type="ChEBI" id="CHEBI:29985"/>
        <dbReference type="ChEBI" id="CHEBI:44337"/>
        <dbReference type="ChEBI" id="CHEBI:57287"/>
        <dbReference type="ChEBI" id="CHEBI:57288"/>
        <dbReference type="EC" id="2.3.1.1"/>
    </reaction>
</comment>
<dbReference type="InterPro" id="IPR016117">
    <property type="entry name" value="ArgJ-like_dom_sf"/>
</dbReference>
<comment type="caution">
    <text evidence="7">The sequence shown here is derived from an EMBL/GenBank/DDBJ whole genome shotgun (WGS) entry which is preliminary data.</text>
</comment>
<sequence>MTMASKHPRSPLAPERFPELPAIAGVGIAVGASGMRYKGRDDLLLMTFPEGTTVGGATTTSSIPGVPVVWTRRILPGGRARALLVNAGNANVMTGAPGERFAERCAAAVAEATGCRTDEVCLSSTGVIGQVPDAGPVEKVMADLAKAAAAGPGGPEAWARAATAIATTDTFIKGAAAETEIDGTKVRIAGIAKGSGMIAPNMATMLAFLATDAALGPELIRDLMREANDLSFNSISVDGDMSTSDMSLMFATGSAGNTAIDDLSDHRLAAFRHALHGIAIDLAKQIAADGEGATKLLTVKVAGAPSDRDARLIALKIAESPLVKTAVAGGDANWGRIAMAVGKSGYDIPPEVLTIRIGDQVVAAGGGVLPDYDEAAASAHYAGRDVRVTVQVGDGPGAAEVWSCDLTRGYIDINADYRS</sequence>
<evidence type="ECO:0000256" key="5">
    <source>
        <dbReference type="ARBA" id="ARBA00023315"/>
    </source>
</evidence>
<evidence type="ECO:0000256" key="6">
    <source>
        <dbReference type="HAMAP-Rule" id="MF_01106"/>
    </source>
</evidence>
<keyword evidence="8" id="KW-1185">Reference proteome</keyword>
<dbReference type="NCBIfam" id="NF003802">
    <property type="entry name" value="PRK05388.1"/>
    <property type="match status" value="1"/>
</dbReference>
<comment type="subunit">
    <text evidence="2 6">Heterotetramer of two alpha and two beta chains.</text>
</comment>
<dbReference type="NCBIfam" id="TIGR00120">
    <property type="entry name" value="ArgJ"/>
    <property type="match status" value="1"/>
</dbReference>
<dbReference type="EC" id="2.3.1.1" evidence="6"/>
<dbReference type="Gene3D" id="3.10.20.340">
    <property type="entry name" value="ArgJ beta chain, C-terminal domain"/>
    <property type="match status" value="1"/>
</dbReference>
<keyword evidence="6" id="KW-0963">Cytoplasm</keyword>
<evidence type="ECO:0000256" key="3">
    <source>
        <dbReference type="ARBA" id="ARBA00022679"/>
    </source>
</evidence>
<feature type="site" description="Involved in the stabilization of negative charge on the oxyanion by the formation of the oxyanion hole" evidence="6">
    <location>
        <position position="126"/>
    </location>
</feature>
<dbReference type="InterPro" id="IPR042195">
    <property type="entry name" value="ArgJ_beta_C"/>
</dbReference>
<comment type="function">
    <text evidence="6">Catalyzes two activities which are involved in the cyclic version of arginine biosynthesis: the synthesis of N-acetylglutamate from glutamate and acetyl-CoA as the acetyl donor, and of ornithine by transacetylation between N(2)-acetylornithine and glutamate.</text>
</comment>
<feature type="binding site" evidence="6">
    <location>
        <position position="167"/>
    </location>
    <ligand>
        <name>substrate</name>
    </ligand>
</feature>
<feature type="site" description="Involved in the stabilization of negative charge on the oxyanion by the formation of the oxyanion hole" evidence="6">
    <location>
        <position position="125"/>
    </location>
</feature>
<evidence type="ECO:0000313" key="8">
    <source>
        <dbReference type="Proteomes" id="UP001595528"/>
    </source>
</evidence>
<dbReference type="InterPro" id="IPR002813">
    <property type="entry name" value="Arg_biosynth_ArgJ"/>
</dbReference>
<feature type="binding site" evidence="6">
    <location>
        <position position="419"/>
    </location>
    <ligand>
        <name>substrate</name>
    </ligand>
</feature>
<feature type="chain" id="PRO_5044912581" description="Arginine biosynthesis bifunctional protein ArgJ alpha chain" evidence="6">
    <location>
        <begin position="1"/>
        <end position="203"/>
    </location>
</feature>
<dbReference type="CDD" id="cd02152">
    <property type="entry name" value="OAT"/>
    <property type="match status" value="1"/>
</dbReference>
<dbReference type="RefSeq" id="WP_379897343.1">
    <property type="nucleotide sequence ID" value="NZ_JBHRTR010000002.1"/>
</dbReference>
<feature type="chain" id="PRO_5044912580" description="Arginine biosynthesis bifunctional protein ArgJ beta chain" evidence="6">
    <location>
        <begin position="204"/>
        <end position="419"/>
    </location>
</feature>
<dbReference type="HAMAP" id="MF_01106">
    <property type="entry name" value="ArgJ"/>
    <property type="match status" value="1"/>
</dbReference>
<evidence type="ECO:0000256" key="1">
    <source>
        <dbReference type="ARBA" id="ARBA00006774"/>
    </source>
</evidence>
<comment type="catalytic activity">
    <reaction evidence="6">
        <text>N(2)-acetyl-L-ornithine + L-glutamate = N-acetyl-L-glutamate + L-ornithine</text>
        <dbReference type="Rhea" id="RHEA:15349"/>
        <dbReference type="ChEBI" id="CHEBI:29985"/>
        <dbReference type="ChEBI" id="CHEBI:44337"/>
        <dbReference type="ChEBI" id="CHEBI:46911"/>
        <dbReference type="ChEBI" id="CHEBI:57805"/>
        <dbReference type="EC" id="2.3.1.35"/>
    </reaction>
</comment>
<name>A0ABV7KU54_9PROT</name>
<comment type="subcellular location">
    <subcellularLocation>
        <location evidence="6">Cytoplasm</location>
    </subcellularLocation>
</comment>
<keyword evidence="6" id="KW-0511">Multifunctional enzyme</keyword>
<evidence type="ECO:0000256" key="2">
    <source>
        <dbReference type="ARBA" id="ARBA00011475"/>
    </source>
</evidence>
<keyword evidence="5 6" id="KW-0012">Acyltransferase</keyword>
<proteinExistence type="inferred from homology"/>
<dbReference type="SUPFAM" id="SSF56266">
    <property type="entry name" value="DmpA/ArgJ-like"/>
    <property type="match status" value="1"/>
</dbReference>
<feature type="binding site" evidence="6">
    <location>
        <position position="204"/>
    </location>
    <ligand>
        <name>substrate</name>
    </ligand>
</feature>
<accession>A0ABV7KU54</accession>
<feature type="binding site" evidence="6">
    <location>
        <position position="193"/>
    </location>
    <ligand>
        <name>substrate</name>
    </ligand>
</feature>
<dbReference type="GO" id="GO:0004358">
    <property type="term" value="F:L-glutamate N-acetyltransferase activity, acting on acetyl-L-ornithine as donor"/>
    <property type="evidence" value="ECO:0007669"/>
    <property type="project" value="UniProtKB-EC"/>
</dbReference>
<reference evidence="8" key="1">
    <citation type="journal article" date="2019" name="Int. J. Syst. Evol. Microbiol.">
        <title>The Global Catalogue of Microorganisms (GCM) 10K type strain sequencing project: providing services to taxonomists for standard genome sequencing and annotation.</title>
        <authorList>
            <consortium name="The Broad Institute Genomics Platform"/>
            <consortium name="The Broad Institute Genome Sequencing Center for Infectious Disease"/>
            <person name="Wu L."/>
            <person name="Ma J."/>
        </authorList>
    </citation>
    <scope>NUCLEOTIDE SEQUENCE [LARGE SCALE GENOMIC DNA]</scope>
    <source>
        <strain evidence="8">KCTC 42964</strain>
    </source>
</reference>
<feature type="binding site" evidence="6">
    <location>
        <position position="291"/>
    </location>
    <ligand>
        <name>substrate</name>
    </ligand>
</feature>
<dbReference type="EC" id="2.3.1.35" evidence="6"/>
<dbReference type="Pfam" id="PF01960">
    <property type="entry name" value="ArgJ"/>
    <property type="match status" value="1"/>
</dbReference>
<dbReference type="EMBL" id="JBHRTR010000002">
    <property type="protein sequence ID" value="MFC3225617.1"/>
    <property type="molecule type" value="Genomic_DNA"/>
</dbReference>
<dbReference type="Gene3D" id="3.60.70.12">
    <property type="entry name" value="L-amino peptidase D-ALA esterase/amidase"/>
    <property type="match status" value="1"/>
</dbReference>
<keyword evidence="3 6" id="KW-0808">Transferase</keyword>
<keyword evidence="6" id="KW-0055">Arginine biosynthesis</keyword>
<organism evidence="7 8">
    <name type="scientific">Marinibaculum pumilum</name>
    <dbReference type="NCBI Taxonomy" id="1766165"/>
    <lineage>
        <taxon>Bacteria</taxon>
        <taxon>Pseudomonadati</taxon>
        <taxon>Pseudomonadota</taxon>
        <taxon>Alphaproteobacteria</taxon>
        <taxon>Rhodospirillales</taxon>
        <taxon>Rhodospirillaceae</taxon>
        <taxon>Marinibaculum</taxon>
    </lineage>
</organism>
<feature type="binding site" evidence="6">
    <location>
        <position position="414"/>
    </location>
    <ligand>
        <name>substrate</name>
    </ligand>
</feature>
<evidence type="ECO:0000256" key="4">
    <source>
        <dbReference type="ARBA" id="ARBA00022813"/>
    </source>
</evidence>
<dbReference type="Proteomes" id="UP001595528">
    <property type="component" value="Unassembled WGS sequence"/>
</dbReference>
<keyword evidence="4 6" id="KW-0068">Autocatalytic cleavage</keyword>